<keyword evidence="5" id="KW-0863">Zinc-finger</keyword>
<comment type="subcellular location">
    <subcellularLocation>
        <location evidence="1">Nucleus</location>
    </subcellularLocation>
</comment>
<feature type="domain" description="NF-X1-type" evidence="11">
    <location>
        <begin position="627"/>
        <end position="646"/>
    </location>
</feature>
<dbReference type="SMART" id="SM00438">
    <property type="entry name" value="ZnF_NFX"/>
    <property type="match status" value="8"/>
</dbReference>
<dbReference type="Gene3D" id="3.30.1370.50">
    <property type="entry name" value="R3H-like domain"/>
    <property type="match status" value="1"/>
</dbReference>
<sequence>MATIPDLPIPHAHTSNANTVNDRSTTPSGHREGGNRRGRPRRQGRAGGQVRRPEGGTEDGAERRAKPEVTNGGEGGEAKSGRSRPRRNRSRKPSGHESSTSAGSSAPKGPLSLDSRNPNRQDRPRRGRATRFKSELSEVPSGSGGLEEKETSEKYRNITPKLDDLTSTLIHSLKVPPFRDCLICFAAIRPFEPIWSCSSSSPTSPGSDGEKDDQKDPVSGNVNAQCCWTPFHLKCIRQWASKSVKELADAWRARGEDKPGSWRCPGCQSTRMAVPSGYWCFCGSVADPKPPRLATPHSCAANCSRSRTCGHACPLSCHPGPCPPCQVTVRQPCFCGREILTFRCSLASSQARHDVASHFSCSRKCDRKLGCGNHTCQDTCHDGPCQPCTVKDVAKCYCGKEEKEIACGEGDAKESVAGVGAEQRRWVGRYTCENNCDRLYDCGIHRCEKPCHPQSATTSVCPRSPALVTRCPCSKHDLSSASASAFPPGTKLVRTACTDPIPTCQSMCMKTLDGCSHVCSVTCHAGPCPPCSIMLVRPCRCGATTRNIRCSDERAGPESEILCNQPCPALRACGKHQCNRLCCPLASLAAMTKGKGKKKATVAPVLDVSDEAGWHECDLVCGKVLGCGNHYCEQKDHRGICRPCLVYSYEDMVCYCGRTILEPPIPCGTRIVCTQPCPRPRPACGHPKAPHHCHEDPTPCPPCVHLTQKECACGKKMVDNVRCSQETVSCGTTCGKLLACGFHHCDRLCHSDGCGPCNAVCGKPRKLCHPALHACTLPCHAPAACSEAEPCRAIVNITCPCGRIVQPVPCGRSTSSPGGREGSQQLKCSNECAIAKRNARLADALGISPDRVDKTQVTYHESLIAFARGEPGFCAMVEKTFAEFIMSEKKSQVLPHMHPTKRKFVYDLAAVYRMDTQMIDQEPKRSVELIRRIDSRIPSPTLSSTIASTPASSSAPSSFLGKLTDLRAPANPRPVPGRSPNASPAPSAPSSRAWTSVVSRPQAPAASRPIASGSTWGVHNSTVQSAPRTATSRLVPLSSTPKSSTPVAAPSAPVQAPALVPAPDGQSVPDSWEEDE</sequence>
<evidence type="ECO:0000256" key="7">
    <source>
        <dbReference type="ARBA" id="ARBA00023015"/>
    </source>
</evidence>
<keyword evidence="6" id="KW-0862">Zinc</keyword>
<comment type="caution">
    <text evidence="12">The sequence shown here is derived from an EMBL/GenBank/DDBJ whole genome shotgun (WGS) entry which is preliminary data.</text>
</comment>
<feature type="region of interest" description="Disordered" evidence="10">
    <location>
        <begin position="1"/>
        <end position="154"/>
    </location>
</feature>
<feature type="domain" description="NF-X1-type" evidence="11">
    <location>
        <begin position="442"/>
        <end position="473"/>
    </location>
</feature>
<keyword evidence="4" id="KW-0677">Repeat</keyword>
<feature type="compositionally biased region" description="Low complexity" evidence="10">
    <location>
        <begin position="1038"/>
        <end position="1063"/>
    </location>
</feature>
<evidence type="ECO:0000256" key="4">
    <source>
        <dbReference type="ARBA" id="ARBA00022737"/>
    </source>
</evidence>
<evidence type="ECO:0000256" key="3">
    <source>
        <dbReference type="ARBA" id="ARBA00022723"/>
    </source>
</evidence>
<dbReference type="Proteomes" id="UP000813824">
    <property type="component" value="Unassembled WGS sequence"/>
</dbReference>
<protein>
    <recommendedName>
        <fullName evidence="11">NF-X1-type domain-containing protein</fullName>
    </recommendedName>
</protein>
<feature type="domain" description="NF-X1-type" evidence="11">
    <location>
        <begin position="515"/>
        <end position="533"/>
    </location>
</feature>
<feature type="domain" description="NF-X1-type" evidence="11">
    <location>
        <begin position="573"/>
        <end position="585"/>
    </location>
</feature>
<keyword evidence="7" id="KW-0805">Transcription regulation</keyword>
<evidence type="ECO:0000256" key="6">
    <source>
        <dbReference type="ARBA" id="ARBA00022833"/>
    </source>
</evidence>
<evidence type="ECO:0000259" key="11">
    <source>
        <dbReference type="SMART" id="SM00438"/>
    </source>
</evidence>
<keyword evidence="3" id="KW-0479">Metal-binding</keyword>
<feature type="compositionally biased region" description="Low complexity" evidence="10">
    <location>
        <begin position="978"/>
        <end position="993"/>
    </location>
</feature>
<dbReference type="InterPro" id="IPR000967">
    <property type="entry name" value="Znf_NFX1"/>
</dbReference>
<evidence type="ECO:0000256" key="5">
    <source>
        <dbReference type="ARBA" id="ARBA00022771"/>
    </source>
</evidence>
<evidence type="ECO:0000313" key="13">
    <source>
        <dbReference type="Proteomes" id="UP000813824"/>
    </source>
</evidence>
<dbReference type="PANTHER" id="PTHR12360:SF12">
    <property type="entry name" value="TRANSCRIPTIONAL REPRESSOR NF-X1"/>
    <property type="match status" value="1"/>
</dbReference>
<dbReference type="GO" id="GO:0008270">
    <property type="term" value="F:zinc ion binding"/>
    <property type="evidence" value="ECO:0007669"/>
    <property type="project" value="UniProtKB-KW"/>
</dbReference>
<evidence type="ECO:0000313" key="12">
    <source>
        <dbReference type="EMBL" id="KAH8097069.1"/>
    </source>
</evidence>
<feature type="region of interest" description="Disordered" evidence="10">
    <location>
        <begin position="964"/>
        <end position="1076"/>
    </location>
</feature>
<feature type="domain" description="NF-X1-type" evidence="11">
    <location>
        <begin position="740"/>
        <end position="759"/>
    </location>
</feature>
<feature type="domain" description="NF-X1-type" evidence="11">
    <location>
        <begin position="761"/>
        <end position="793"/>
    </location>
</feature>
<name>A0A8K0UN19_9AGAR</name>
<dbReference type="CDD" id="cd06008">
    <property type="entry name" value="NF-X1-zinc-finger"/>
    <property type="match status" value="5"/>
</dbReference>
<dbReference type="EMBL" id="JAEVFJ010000021">
    <property type="protein sequence ID" value="KAH8097069.1"/>
    <property type="molecule type" value="Genomic_DNA"/>
</dbReference>
<keyword evidence="13" id="KW-1185">Reference proteome</keyword>
<feature type="domain" description="NF-X1-type" evidence="11">
    <location>
        <begin position="371"/>
        <end position="390"/>
    </location>
</feature>
<dbReference type="InterPro" id="IPR034078">
    <property type="entry name" value="NFX1_fam"/>
</dbReference>
<feature type="region of interest" description="Disordered" evidence="10">
    <location>
        <begin position="199"/>
        <end position="218"/>
    </location>
</feature>
<evidence type="ECO:0000256" key="10">
    <source>
        <dbReference type="SAM" id="MobiDB-lite"/>
    </source>
</evidence>
<dbReference type="OrthoDB" id="6512771at2759"/>
<organism evidence="12 13">
    <name type="scientific">Cristinia sonorae</name>
    <dbReference type="NCBI Taxonomy" id="1940300"/>
    <lineage>
        <taxon>Eukaryota</taxon>
        <taxon>Fungi</taxon>
        <taxon>Dikarya</taxon>
        <taxon>Basidiomycota</taxon>
        <taxon>Agaricomycotina</taxon>
        <taxon>Agaricomycetes</taxon>
        <taxon>Agaricomycetidae</taxon>
        <taxon>Agaricales</taxon>
        <taxon>Pleurotineae</taxon>
        <taxon>Stephanosporaceae</taxon>
        <taxon>Cristinia</taxon>
    </lineage>
</organism>
<feature type="region of interest" description="Disordered" evidence="10">
    <location>
        <begin position="940"/>
        <end position="959"/>
    </location>
</feature>
<dbReference type="GO" id="GO:0000977">
    <property type="term" value="F:RNA polymerase II transcription regulatory region sequence-specific DNA binding"/>
    <property type="evidence" value="ECO:0007669"/>
    <property type="project" value="TreeGrafter"/>
</dbReference>
<feature type="compositionally biased region" description="Polar residues" evidence="10">
    <location>
        <begin position="1012"/>
        <end position="1032"/>
    </location>
</feature>
<dbReference type="Pfam" id="PF01422">
    <property type="entry name" value="zf-NF-X1"/>
    <property type="match status" value="7"/>
</dbReference>
<evidence type="ECO:0000256" key="8">
    <source>
        <dbReference type="ARBA" id="ARBA00023163"/>
    </source>
</evidence>
<dbReference type="GO" id="GO:0000981">
    <property type="term" value="F:DNA-binding transcription factor activity, RNA polymerase II-specific"/>
    <property type="evidence" value="ECO:0007669"/>
    <property type="project" value="TreeGrafter"/>
</dbReference>
<keyword evidence="9" id="KW-0539">Nucleus</keyword>
<gene>
    <name evidence="12" type="ORF">BXZ70DRAFT_974531</name>
</gene>
<feature type="compositionally biased region" description="Basic and acidic residues" evidence="10">
    <location>
        <begin position="51"/>
        <end position="67"/>
    </location>
</feature>
<dbReference type="InterPro" id="IPR036867">
    <property type="entry name" value="R3H_dom_sf"/>
</dbReference>
<dbReference type="GO" id="GO:0005634">
    <property type="term" value="C:nucleus"/>
    <property type="evidence" value="ECO:0007669"/>
    <property type="project" value="UniProtKB-SubCell"/>
</dbReference>
<dbReference type="Pfam" id="PF01424">
    <property type="entry name" value="R3H"/>
    <property type="match status" value="1"/>
</dbReference>
<dbReference type="AlphaFoldDB" id="A0A8K0UN19"/>
<dbReference type="PANTHER" id="PTHR12360">
    <property type="entry name" value="NUCLEAR TRANSCRIPTION FACTOR, X-BOX BINDING 1 NFX1"/>
    <property type="match status" value="1"/>
</dbReference>
<dbReference type="InterPro" id="IPR001374">
    <property type="entry name" value="R3H_dom"/>
</dbReference>
<feature type="compositionally biased region" description="Basic residues" evidence="10">
    <location>
        <begin position="81"/>
        <end position="93"/>
    </location>
</feature>
<evidence type="ECO:0000256" key="9">
    <source>
        <dbReference type="ARBA" id="ARBA00023242"/>
    </source>
</evidence>
<dbReference type="SUPFAM" id="SSF82708">
    <property type="entry name" value="R3H domain"/>
    <property type="match status" value="1"/>
</dbReference>
<feature type="domain" description="NF-X1-type" evidence="11">
    <location>
        <begin position="309"/>
        <end position="327"/>
    </location>
</feature>
<dbReference type="GO" id="GO:0000122">
    <property type="term" value="P:negative regulation of transcription by RNA polymerase II"/>
    <property type="evidence" value="ECO:0007669"/>
    <property type="project" value="TreeGrafter"/>
</dbReference>
<evidence type="ECO:0000256" key="1">
    <source>
        <dbReference type="ARBA" id="ARBA00004123"/>
    </source>
</evidence>
<keyword evidence="8" id="KW-0804">Transcription</keyword>
<feature type="compositionally biased region" description="Low complexity" evidence="10">
    <location>
        <begin position="96"/>
        <end position="110"/>
    </location>
</feature>
<reference evidence="12" key="1">
    <citation type="journal article" date="2021" name="New Phytol.">
        <title>Evolutionary innovations through gain and loss of genes in the ectomycorrhizal Boletales.</title>
        <authorList>
            <person name="Wu G."/>
            <person name="Miyauchi S."/>
            <person name="Morin E."/>
            <person name="Kuo A."/>
            <person name="Drula E."/>
            <person name="Varga T."/>
            <person name="Kohler A."/>
            <person name="Feng B."/>
            <person name="Cao Y."/>
            <person name="Lipzen A."/>
            <person name="Daum C."/>
            <person name="Hundley H."/>
            <person name="Pangilinan J."/>
            <person name="Johnson J."/>
            <person name="Barry K."/>
            <person name="LaButti K."/>
            <person name="Ng V."/>
            <person name="Ahrendt S."/>
            <person name="Min B."/>
            <person name="Choi I.G."/>
            <person name="Park H."/>
            <person name="Plett J.M."/>
            <person name="Magnuson J."/>
            <person name="Spatafora J.W."/>
            <person name="Nagy L.G."/>
            <person name="Henrissat B."/>
            <person name="Grigoriev I.V."/>
            <person name="Yang Z.L."/>
            <person name="Xu J."/>
            <person name="Martin F.M."/>
        </authorList>
    </citation>
    <scope>NUCLEOTIDE SEQUENCE</scope>
    <source>
        <strain evidence="12">KKN 215</strain>
    </source>
</reference>
<proteinExistence type="inferred from homology"/>
<feature type="compositionally biased region" description="Low complexity" evidence="10">
    <location>
        <begin position="940"/>
        <end position="958"/>
    </location>
</feature>
<feature type="compositionally biased region" description="Polar residues" evidence="10">
    <location>
        <begin position="13"/>
        <end position="28"/>
    </location>
</feature>
<evidence type="ECO:0000256" key="2">
    <source>
        <dbReference type="ARBA" id="ARBA00007269"/>
    </source>
</evidence>
<comment type="similarity">
    <text evidence="2">Belongs to the NFX1 family.</text>
</comment>
<accession>A0A8K0UN19</accession>